<dbReference type="Gene3D" id="3.60.9.10">
    <property type="entry name" value="Aldehyde ferredoxin oxidoreductase, N-terminal domain"/>
    <property type="match status" value="1"/>
</dbReference>
<feature type="domain" description="Aldehyde ferredoxin oxidoreductase N-terminal" evidence="1">
    <location>
        <begin position="1"/>
        <end position="174"/>
    </location>
</feature>
<evidence type="ECO:0000313" key="2">
    <source>
        <dbReference type="EMBL" id="SDL50757.1"/>
    </source>
</evidence>
<dbReference type="AlphaFoldDB" id="A0A1G9KMR7"/>
<keyword evidence="3" id="KW-1185">Reference proteome</keyword>
<dbReference type="GO" id="GO:0016625">
    <property type="term" value="F:oxidoreductase activity, acting on the aldehyde or oxo group of donors, iron-sulfur protein as acceptor"/>
    <property type="evidence" value="ECO:0007669"/>
    <property type="project" value="InterPro"/>
</dbReference>
<dbReference type="InterPro" id="IPR051919">
    <property type="entry name" value="W-dependent_AOR"/>
</dbReference>
<dbReference type="PANTHER" id="PTHR30038:SF0">
    <property type="entry name" value="TUNGSTEN-CONTAINING ALDEHYDE FERREDOXIN OXIDOREDUCTASE"/>
    <property type="match status" value="1"/>
</dbReference>
<dbReference type="PANTHER" id="PTHR30038">
    <property type="entry name" value="ALDEHYDE FERREDOXIN OXIDOREDUCTASE"/>
    <property type="match status" value="1"/>
</dbReference>
<dbReference type="SUPFAM" id="SSF56228">
    <property type="entry name" value="Aldehyde ferredoxin oxidoreductase, N-terminal domain"/>
    <property type="match status" value="1"/>
</dbReference>
<dbReference type="InterPro" id="IPR013983">
    <property type="entry name" value="Ald_Fedxn_OxRdtase_N"/>
</dbReference>
<sequence length="338" mass="39113">MKKILYINLNNKRIKVTHQYDEYKINLNGDNLVFEAPPLAGYGVVGLNRLSVYDKNSLSQSGSHFAHFMKCNGYDYLVMEGESQEPVYVYIDKDNISIKDAKHIYNESYNVVRELLKKELEEEKIEIATVGMAGINKVDFAKIMFRNNKSCGKNGLGKLMATKKIKAIVLKNQENLVPYDEEKFKRYNQIIGQRIINRSNVNWYDENNSCYGCCLNCKSSAVNTIHEQGFSIEESNKINELSNYYGMDSLTLAQGINTYKKTFDTEIIDLNYFVENIIKNYEYYRPLFVNENSKIRKRKIKDSDEKLGFCKLLLQKNILTEKEKKCLIKCILGLSMAI</sequence>
<dbReference type="EMBL" id="FNGW01000002">
    <property type="protein sequence ID" value="SDL50757.1"/>
    <property type="molecule type" value="Genomic_DNA"/>
</dbReference>
<protein>
    <submittedName>
        <fullName evidence="2">Aldehyde ferredoxin oxidoreductase, N-terminal domain</fullName>
    </submittedName>
</protein>
<reference evidence="2 3" key="1">
    <citation type="submission" date="2016-10" db="EMBL/GenBank/DDBJ databases">
        <authorList>
            <person name="de Groot N.N."/>
        </authorList>
    </citation>
    <scope>NUCLEOTIDE SEQUENCE [LARGE SCALE GENOMIC DNA]</scope>
    <source>
        <strain evidence="2 3">DSM 797</strain>
    </source>
</reference>
<evidence type="ECO:0000259" key="1">
    <source>
        <dbReference type="SMART" id="SM00790"/>
    </source>
</evidence>
<gene>
    <name evidence="2" type="ORF">SAMN04515677_102201</name>
</gene>
<evidence type="ECO:0000313" key="3">
    <source>
        <dbReference type="Proteomes" id="UP000199068"/>
    </source>
</evidence>
<dbReference type="STRING" id="1121325.SAMN04515677_102201"/>
<proteinExistence type="predicted"/>
<organism evidence="2 3">
    <name type="scientific">Romboutsia lituseburensis DSM 797</name>
    <dbReference type="NCBI Taxonomy" id="1121325"/>
    <lineage>
        <taxon>Bacteria</taxon>
        <taxon>Bacillati</taxon>
        <taxon>Bacillota</taxon>
        <taxon>Clostridia</taxon>
        <taxon>Peptostreptococcales</taxon>
        <taxon>Peptostreptococcaceae</taxon>
        <taxon>Romboutsia</taxon>
    </lineage>
</organism>
<name>A0A1G9KMR7_9FIRM</name>
<dbReference type="Proteomes" id="UP000199068">
    <property type="component" value="Unassembled WGS sequence"/>
</dbReference>
<dbReference type="GO" id="GO:0051536">
    <property type="term" value="F:iron-sulfur cluster binding"/>
    <property type="evidence" value="ECO:0007669"/>
    <property type="project" value="InterPro"/>
</dbReference>
<dbReference type="InterPro" id="IPR036503">
    <property type="entry name" value="Ald_Fedxn_OxRdtase_N_sf"/>
</dbReference>
<dbReference type="Pfam" id="PF02730">
    <property type="entry name" value="AFOR_N"/>
    <property type="match status" value="1"/>
</dbReference>
<dbReference type="SMART" id="SM00790">
    <property type="entry name" value="AFOR_N"/>
    <property type="match status" value="1"/>
</dbReference>
<dbReference type="RefSeq" id="WP_092723220.1">
    <property type="nucleotide sequence ID" value="NZ_FNGW01000002.1"/>
</dbReference>
<accession>A0A1G9KMR7</accession>